<organism evidence="3 4">
    <name type="scientific">Anaeramoeba flamelloides</name>
    <dbReference type="NCBI Taxonomy" id="1746091"/>
    <lineage>
        <taxon>Eukaryota</taxon>
        <taxon>Metamonada</taxon>
        <taxon>Anaeramoebidae</taxon>
        <taxon>Anaeramoeba</taxon>
    </lineage>
</organism>
<dbReference type="InterPro" id="IPR004827">
    <property type="entry name" value="bZIP"/>
</dbReference>
<protein>
    <submittedName>
        <fullName evidence="3">Transcriptional activator hac1</fullName>
    </submittedName>
</protein>
<evidence type="ECO:0000313" key="3">
    <source>
        <dbReference type="EMBL" id="KAJ3436243.1"/>
    </source>
</evidence>
<feature type="region of interest" description="Disordered" evidence="1">
    <location>
        <begin position="69"/>
        <end position="129"/>
    </location>
</feature>
<feature type="domain" description="BZIP" evidence="2">
    <location>
        <begin position="225"/>
        <end position="288"/>
    </location>
</feature>
<evidence type="ECO:0000256" key="1">
    <source>
        <dbReference type="SAM" id="MobiDB-lite"/>
    </source>
</evidence>
<reference evidence="3" key="1">
    <citation type="submission" date="2022-08" db="EMBL/GenBank/DDBJ databases">
        <title>Novel sulphate-reducing endosymbionts in the free-living metamonad Anaeramoeba.</title>
        <authorList>
            <person name="Jerlstrom-Hultqvist J."/>
            <person name="Cepicka I."/>
            <person name="Gallot-Lavallee L."/>
            <person name="Salas-Leiva D."/>
            <person name="Curtis B.A."/>
            <person name="Zahonova K."/>
            <person name="Pipaliya S."/>
            <person name="Dacks J."/>
            <person name="Roger A.J."/>
        </authorList>
    </citation>
    <scope>NUCLEOTIDE SEQUENCE</scope>
    <source>
        <strain evidence="3">Busselton2</strain>
    </source>
</reference>
<feature type="region of interest" description="Disordered" evidence="1">
    <location>
        <begin position="206"/>
        <end position="227"/>
    </location>
</feature>
<dbReference type="CDD" id="cd14686">
    <property type="entry name" value="bZIP"/>
    <property type="match status" value="1"/>
</dbReference>
<sequence>MLKNKEPFDYLPDFSFSFSEMDSPNNINWDSHSDPFERNSEQLLDFEIYHEDNSSFWKDIEELVLELSSDEDSNRKSIWKKKRKRKRERENIEEKEEEKEDEKENENENEKEKEEEKDKEGKKKEDREHCEIKRRANNKFVNARFKELNDLLIIDHSNFDDKEDQENDLLIVDSLSPRPKMEIKNSEDNNSLKPEDELNFLIRSNKKKNKKNKKKQKKINKKKKKEMRKKILERNRINAKRSREKKKLYISNLESENKEFKKKIDKLLDVVYKLNVENENYSNEIFKYKKLLESNNINYFDHYFLD</sequence>
<dbReference type="GO" id="GO:0003700">
    <property type="term" value="F:DNA-binding transcription factor activity"/>
    <property type="evidence" value="ECO:0007669"/>
    <property type="project" value="InterPro"/>
</dbReference>
<dbReference type="Gene3D" id="1.20.5.170">
    <property type="match status" value="1"/>
</dbReference>
<name>A0AAV7Z328_9EUKA</name>
<dbReference type="Proteomes" id="UP001146793">
    <property type="component" value="Unassembled WGS sequence"/>
</dbReference>
<accession>A0AAV7Z328</accession>
<feature type="compositionally biased region" description="Acidic residues" evidence="1">
    <location>
        <begin position="91"/>
        <end position="105"/>
    </location>
</feature>
<dbReference type="EMBL" id="JANTQA010000036">
    <property type="protein sequence ID" value="KAJ3436243.1"/>
    <property type="molecule type" value="Genomic_DNA"/>
</dbReference>
<dbReference type="AlphaFoldDB" id="A0AAV7Z328"/>
<dbReference type="SMART" id="SM00338">
    <property type="entry name" value="BRLZ"/>
    <property type="match status" value="1"/>
</dbReference>
<feature type="compositionally biased region" description="Basic residues" evidence="1">
    <location>
        <begin position="77"/>
        <end position="87"/>
    </location>
</feature>
<proteinExistence type="predicted"/>
<dbReference type="SUPFAM" id="SSF57959">
    <property type="entry name" value="Leucine zipper domain"/>
    <property type="match status" value="1"/>
</dbReference>
<gene>
    <name evidence="3" type="ORF">M0812_18300</name>
</gene>
<evidence type="ECO:0000313" key="4">
    <source>
        <dbReference type="Proteomes" id="UP001146793"/>
    </source>
</evidence>
<comment type="caution">
    <text evidence="3">The sequence shown here is derived from an EMBL/GenBank/DDBJ whole genome shotgun (WGS) entry which is preliminary data.</text>
</comment>
<feature type="compositionally biased region" description="Basic and acidic residues" evidence="1">
    <location>
        <begin position="106"/>
        <end position="129"/>
    </location>
</feature>
<dbReference type="PROSITE" id="PS50217">
    <property type="entry name" value="BZIP"/>
    <property type="match status" value="1"/>
</dbReference>
<evidence type="ECO:0000259" key="2">
    <source>
        <dbReference type="PROSITE" id="PS50217"/>
    </source>
</evidence>
<dbReference type="InterPro" id="IPR046347">
    <property type="entry name" value="bZIP_sf"/>
</dbReference>